<keyword evidence="4 6" id="KW-1133">Transmembrane helix</keyword>
<feature type="domain" description="Metallo-beta-lactamase" evidence="7">
    <location>
        <begin position="570"/>
        <end position="760"/>
    </location>
</feature>
<proteinExistence type="predicted"/>
<dbReference type="InterPro" id="IPR052159">
    <property type="entry name" value="Competence_DNA_uptake"/>
</dbReference>
<feature type="transmembrane region" description="Helical" evidence="6">
    <location>
        <begin position="372"/>
        <end position="403"/>
    </location>
</feature>
<evidence type="ECO:0000256" key="2">
    <source>
        <dbReference type="ARBA" id="ARBA00022475"/>
    </source>
</evidence>
<dbReference type="Gene3D" id="3.60.15.10">
    <property type="entry name" value="Ribonuclease Z/Hydroxyacylglutathione hydrolase-like"/>
    <property type="match status" value="1"/>
</dbReference>
<comment type="subcellular location">
    <subcellularLocation>
        <location evidence="1">Cell membrane</location>
        <topology evidence="1">Multi-pass membrane protein</topology>
    </subcellularLocation>
</comment>
<feature type="transmembrane region" description="Helical" evidence="6">
    <location>
        <begin position="63"/>
        <end position="81"/>
    </location>
</feature>
<dbReference type="CDD" id="cd07731">
    <property type="entry name" value="ComA-like_MBL-fold"/>
    <property type="match status" value="1"/>
</dbReference>
<feature type="transmembrane region" description="Helical" evidence="6">
    <location>
        <begin position="514"/>
        <end position="531"/>
    </location>
</feature>
<evidence type="ECO:0000256" key="6">
    <source>
        <dbReference type="SAM" id="Phobius"/>
    </source>
</evidence>
<keyword evidence="2" id="KW-1003">Cell membrane</keyword>
<keyword evidence="5 6" id="KW-0472">Membrane</keyword>
<feature type="transmembrane region" description="Helical" evidence="6">
    <location>
        <begin position="88"/>
        <end position="107"/>
    </location>
</feature>
<evidence type="ECO:0000256" key="3">
    <source>
        <dbReference type="ARBA" id="ARBA00022692"/>
    </source>
</evidence>
<dbReference type="InterPro" id="IPR001279">
    <property type="entry name" value="Metallo-B-lactamas"/>
</dbReference>
<keyword evidence="3 6" id="KW-0812">Transmembrane</keyword>
<evidence type="ECO:0000256" key="1">
    <source>
        <dbReference type="ARBA" id="ARBA00004651"/>
    </source>
</evidence>
<dbReference type="EMBL" id="UOFF01000426">
    <property type="protein sequence ID" value="VAW57612.1"/>
    <property type="molecule type" value="Genomic_DNA"/>
</dbReference>
<dbReference type="GO" id="GO:0005886">
    <property type="term" value="C:plasma membrane"/>
    <property type="evidence" value="ECO:0007669"/>
    <property type="project" value="UniProtKB-SubCell"/>
</dbReference>
<dbReference type="InterPro" id="IPR004477">
    <property type="entry name" value="ComEC_N"/>
</dbReference>
<feature type="transmembrane region" description="Helical" evidence="6">
    <location>
        <begin position="286"/>
        <end position="304"/>
    </location>
</feature>
<feature type="transmembrane region" description="Helical" evidence="6">
    <location>
        <begin position="452"/>
        <end position="475"/>
    </location>
</feature>
<dbReference type="Pfam" id="PF13567">
    <property type="entry name" value="DUF4131"/>
    <property type="match status" value="1"/>
</dbReference>
<feature type="transmembrane region" description="Helical" evidence="6">
    <location>
        <begin position="481"/>
        <end position="502"/>
    </location>
</feature>
<feature type="transmembrane region" description="Helical" evidence="6">
    <location>
        <begin position="342"/>
        <end position="360"/>
    </location>
</feature>
<dbReference type="PANTHER" id="PTHR30619">
    <property type="entry name" value="DNA INTERNALIZATION/COMPETENCE PROTEIN COMEC/REC2"/>
    <property type="match status" value="1"/>
</dbReference>
<reference evidence="8" key="1">
    <citation type="submission" date="2018-06" db="EMBL/GenBank/DDBJ databases">
        <authorList>
            <person name="Zhirakovskaya E."/>
        </authorList>
    </citation>
    <scope>NUCLEOTIDE SEQUENCE</scope>
</reference>
<organism evidence="8">
    <name type="scientific">hydrothermal vent metagenome</name>
    <dbReference type="NCBI Taxonomy" id="652676"/>
    <lineage>
        <taxon>unclassified sequences</taxon>
        <taxon>metagenomes</taxon>
        <taxon>ecological metagenomes</taxon>
    </lineage>
</organism>
<sequence length="827" mass="92894">MSNACFLWNESGKPQQLASLPVLALALLAGVCLLQIQPIIQIATQPSWLLDRPFYPIYRQGPIWTHSEILMLLPVSLWAFYKLPQLRMMLALLMGYLWALLFAQVILQQQLPDAFIGQNIVLEGVIEGLPEIKNKSVRFDFKVLRYLSVGKNADSISQSLASTLPTHIKLSWYYYKGRVRTGEHWRLNVRIKSPHGMQNKGGFDYEKWLYQQGIRATGYVRKSKQNKALGMVDNGIDRLREHVLSVLTKLPNDTYSGLLQALTIGHKSSISQQQWSVLRNTGTSHLMAISGLHIGLVAGLVFLLTQRLVPARICHWFSATQIAALVSLFMAGFYSFMAGFGIPTQRAFIMLFVVMLAVLSKRPGFSPENLSLALIAVLLMNPNAVLSLGFWLSFSAVIMISLISSARINCPQSTFMAWLHGVKIQWLIALGMMPLSVVLFQQSSVISPVANMLVIPMIGFIIVPLLLLASIISFVSIEASVWMFTQVSELMSWLWVLLTWLAKFPFASWQHVSVPMLQSGLVILGVVVLLLPRGFPMRYSGLILCLPLLLYQTPKPKPGEFWVDVIDVGQGLSVLVRTTDKSLLYDTGAKFSERFDIGRRVVVPYLKTMGLQQLNQLIISHGDNDHAGGANSILEMIAVQNLLVEPQMVDRKKRFNGLAKACKKGLNWQWNEVYFSIIHPGKAYKKSNNRSCVIKVWNKGYSLLLPGDIEARAENQLLQYNAHTLQSDILLVPHHGSNTSSSRAWLKKVAPQLAIVSAGYKNRFKHPTKKVLARYKGLGIQVLNTANYGMIQLKIPASLNNGPIEFDLQRKVSLHYWNHRLDNVLYK</sequence>
<name>A0A3B0X272_9ZZZZ</name>
<evidence type="ECO:0000259" key="7">
    <source>
        <dbReference type="SMART" id="SM00849"/>
    </source>
</evidence>
<feature type="transmembrane region" description="Helical" evidence="6">
    <location>
        <begin position="415"/>
        <end position="440"/>
    </location>
</feature>
<gene>
    <name evidence="8" type="ORF">MNBD_GAMMA07-2143</name>
</gene>
<dbReference type="GO" id="GO:0030420">
    <property type="term" value="P:establishment of competence for transformation"/>
    <property type="evidence" value="ECO:0007669"/>
    <property type="project" value="InterPro"/>
</dbReference>
<dbReference type="Pfam" id="PF03772">
    <property type="entry name" value="Competence"/>
    <property type="match status" value="1"/>
</dbReference>
<dbReference type="SMART" id="SM00849">
    <property type="entry name" value="Lactamase_B"/>
    <property type="match status" value="1"/>
</dbReference>
<feature type="transmembrane region" description="Helical" evidence="6">
    <location>
        <begin position="20"/>
        <end position="43"/>
    </location>
</feature>
<dbReference type="NCBIfam" id="TIGR00361">
    <property type="entry name" value="ComEC_Rec2"/>
    <property type="match status" value="1"/>
</dbReference>
<evidence type="ECO:0000256" key="4">
    <source>
        <dbReference type="ARBA" id="ARBA00022989"/>
    </source>
</evidence>
<dbReference type="AlphaFoldDB" id="A0A3B0X272"/>
<evidence type="ECO:0000256" key="5">
    <source>
        <dbReference type="ARBA" id="ARBA00023136"/>
    </source>
</evidence>
<dbReference type="InterPro" id="IPR036866">
    <property type="entry name" value="RibonucZ/Hydroxyglut_hydro"/>
</dbReference>
<dbReference type="InterPro" id="IPR035681">
    <property type="entry name" value="ComA-like_MBL"/>
</dbReference>
<dbReference type="Pfam" id="PF00753">
    <property type="entry name" value="Lactamase_B"/>
    <property type="match status" value="1"/>
</dbReference>
<dbReference type="InterPro" id="IPR025405">
    <property type="entry name" value="DUF4131"/>
</dbReference>
<feature type="transmembrane region" description="Helical" evidence="6">
    <location>
        <begin position="316"/>
        <end position="336"/>
    </location>
</feature>
<dbReference type="PANTHER" id="PTHR30619:SF1">
    <property type="entry name" value="RECOMBINATION PROTEIN 2"/>
    <property type="match status" value="1"/>
</dbReference>
<protein>
    <submittedName>
        <fullName evidence="8">DNA internalization-related competence protein ComEC/Rec2</fullName>
    </submittedName>
</protein>
<accession>A0A3B0X272</accession>
<dbReference type="NCBIfam" id="TIGR00360">
    <property type="entry name" value="ComEC_N-term"/>
    <property type="match status" value="1"/>
</dbReference>
<dbReference type="SUPFAM" id="SSF56281">
    <property type="entry name" value="Metallo-hydrolase/oxidoreductase"/>
    <property type="match status" value="1"/>
</dbReference>
<evidence type="ECO:0000313" key="8">
    <source>
        <dbReference type="EMBL" id="VAW57612.1"/>
    </source>
</evidence>
<dbReference type="InterPro" id="IPR004797">
    <property type="entry name" value="Competence_ComEC/Rec2"/>
</dbReference>